<dbReference type="InterPro" id="IPR011990">
    <property type="entry name" value="TPR-like_helical_dom_sf"/>
</dbReference>
<dbReference type="RefSeq" id="WP_222159114.1">
    <property type="nucleotide sequence ID" value="NZ_CP081864.1"/>
</dbReference>
<evidence type="ECO:0000256" key="1">
    <source>
        <dbReference type="SAM" id="SignalP"/>
    </source>
</evidence>
<proteinExistence type="predicted"/>
<evidence type="ECO:0000313" key="2">
    <source>
        <dbReference type="EMBL" id="QZN96047.1"/>
    </source>
</evidence>
<dbReference type="Proteomes" id="UP000825886">
    <property type="component" value="Chromosome"/>
</dbReference>
<organism evidence="2 3">
    <name type="scientific">Symbiopectobacterium purcellii</name>
    <dbReference type="NCBI Taxonomy" id="2871826"/>
    <lineage>
        <taxon>Bacteria</taxon>
        <taxon>Pseudomonadati</taxon>
        <taxon>Pseudomonadota</taxon>
        <taxon>Gammaproteobacteria</taxon>
        <taxon>Enterobacterales</taxon>
        <taxon>Enterobacteriaceae</taxon>
    </lineage>
</organism>
<feature type="chain" id="PRO_5045384425" description="Outer membrane assembly lipoprotein YfiO" evidence="1">
    <location>
        <begin position="22"/>
        <end position="721"/>
    </location>
</feature>
<keyword evidence="1" id="KW-0732">Signal</keyword>
<evidence type="ECO:0008006" key="4">
    <source>
        <dbReference type="Google" id="ProtNLM"/>
    </source>
</evidence>
<dbReference type="EMBL" id="CP081864">
    <property type="protein sequence ID" value="QZN96047.1"/>
    <property type="molecule type" value="Genomic_DNA"/>
</dbReference>
<sequence length="721" mass="80491">MKGVSLLAGALALLFSGQALSSGDDVCGFSDAECGIAALPYLEPNNDTRVNLILLQSSRHHLALPLPQPLPDQTRTRVNPFTAYRVMGLTASESSEDDTTADSLNQPSPLAAKAKQLNLPPEVQAQMDTLAPEENEGRHISNDISAVEAFFDVLLADTQLTEPQRIALAQARINMLSSATTLATMTRDLATLPADGHVGELKQYLINAVAFYQGLFEQANSGFQSLTTANQPWVAETARYMLIRVSLNQAMENALDEYNMFNVDKADKEQGRRAVERIDAYLQAYPKGRYADSARGLYRRAYWVIGDENALSARYQRVIAAQKDLDALQTINNEIDNKLLESSSFIQTPDAPLLMLVQDLKRLRSDKGWMQWPALSEAELIAQQAMFDDAGMQQQYRYLHAAFHYYQQRDAVATLALIPEETGKDLTDTTHFSLQVLRGLALEAEHGWQAAETHWRHLLTLKTNETQQQYLQLSLAETLVKAGHPEAIFAPDSPVKNLRFRSAVLKSAANADLLRQQTGEQQTHEERAVALHTLLTQSLVHRDYAAYLKDSELLRTIAPLKSAENASWNMEDLTAFTWDGSDTEEGYQCPALTTVVSTLNKRPNDAHATNCLGEFFFRTGNEVGFDWGESNQLEALTNTPSQFNGKAYSRLDAYLKVIADPQAPPEDKSYALYRAIYCYAPSGMNDCGTQEISKATRKAWFTQLKTEFKGSQWATQLKYYW</sequence>
<gene>
    <name evidence="2" type="ORF">K6K13_00650</name>
</gene>
<dbReference type="Gene3D" id="1.25.40.10">
    <property type="entry name" value="Tetratricopeptide repeat domain"/>
    <property type="match status" value="1"/>
</dbReference>
<protein>
    <recommendedName>
        <fullName evidence="4">Outer membrane assembly lipoprotein YfiO</fullName>
    </recommendedName>
</protein>
<accession>A0ABX9ALI6</accession>
<evidence type="ECO:0000313" key="3">
    <source>
        <dbReference type="Proteomes" id="UP000825886"/>
    </source>
</evidence>
<reference evidence="2 3" key="1">
    <citation type="submission" date="2021-08" db="EMBL/GenBank/DDBJ databases">
        <title>Culture and genomic analysis of Symbiopectobacterium purcellii sp. nov. gen. nov., isolated from the leafhopper Empoasca decipiens.</title>
        <authorList>
            <person name="Nadal-Jimenez P."/>
            <person name="Siozios S."/>
            <person name="Halliday N."/>
            <person name="Camara M."/>
            <person name="Hurst G.D.D."/>
        </authorList>
    </citation>
    <scope>NUCLEOTIDE SEQUENCE [LARGE SCALE GENOMIC DNA]</scope>
    <source>
        <strain evidence="2 3">SyEd1</strain>
    </source>
</reference>
<keyword evidence="3" id="KW-1185">Reference proteome</keyword>
<name>A0ABX9ALI6_9ENTR</name>
<feature type="signal peptide" evidence="1">
    <location>
        <begin position="1"/>
        <end position="21"/>
    </location>
</feature>